<evidence type="ECO:0000313" key="3">
    <source>
        <dbReference type="Proteomes" id="UP000297258"/>
    </source>
</evidence>
<protein>
    <submittedName>
        <fullName evidence="2">PEP-CTERM sorting domain-containing protein</fullName>
    </submittedName>
</protein>
<accession>A0A4Y9T4Z3</accession>
<sequence>MQRLCATLFRAIPALTLVLAAGAASADPIYWTDWIGADTDPGPGFIGHGNITTPTATVNVTYTNAAGIGFYQSSGGIDYWTPRTPGTNSPYTSAQVDNPPTGTDIIALRYAGDQTLTFSQSIVNPVFAFVSLNGNGYAFLNQDFEILSFGAGLGAAAPGNHSCGYWGCGTVSKQVVDLGGGNIEYRLIGTGEPHGAIRFTGTFDSLTWRSMTSEYWNGFTVGVQNTANEANPPTGVPLPATWLLMVAGGAGLLASRRGRKTSL</sequence>
<reference evidence="2 3" key="1">
    <citation type="submission" date="2019-03" db="EMBL/GenBank/DDBJ databases">
        <title>Draft genome of Massilia hortus sp. nov., a novel bacterial species of the Oxalobacteraceae family.</title>
        <authorList>
            <person name="Peta V."/>
            <person name="Raths R."/>
            <person name="Bucking H."/>
        </authorList>
    </citation>
    <scope>NUCLEOTIDE SEQUENCE [LARGE SCALE GENOMIC DNA]</scope>
    <source>
        <strain evidence="2 3">ONC3</strain>
    </source>
</reference>
<keyword evidence="1" id="KW-0732">Signal</keyword>
<dbReference type="OrthoDB" id="8613264at2"/>
<feature type="chain" id="PRO_5021214347" evidence="1">
    <location>
        <begin position="27"/>
        <end position="263"/>
    </location>
</feature>
<dbReference type="AlphaFoldDB" id="A0A4Y9T4Z3"/>
<name>A0A4Y9T4Z3_9BURK</name>
<evidence type="ECO:0000313" key="2">
    <source>
        <dbReference type="EMBL" id="TFW32039.1"/>
    </source>
</evidence>
<gene>
    <name evidence="2" type="ORF">E4O92_11410</name>
</gene>
<feature type="signal peptide" evidence="1">
    <location>
        <begin position="1"/>
        <end position="26"/>
    </location>
</feature>
<dbReference type="EMBL" id="SPUM01000069">
    <property type="protein sequence ID" value="TFW32039.1"/>
    <property type="molecule type" value="Genomic_DNA"/>
</dbReference>
<evidence type="ECO:0000256" key="1">
    <source>
        <dbReference type="SAM" id="SignalP"/>
    </source>
</evidence>
<keyword evidence="3" id="KW-1185">Reference proteome</keyword>
<dbReference type="Proteomes" id="UP000297258">
    <property type="component" value="Unassembled WGS sequence"/>
</dbReference>
<proteinExistence type="predicted"/>
<organism evidence="2 3">
    <name type="scientific">Massilia horti</name>
    <dbReference type="NCBI Taxonomy" id="2562153"/>
    <lineage>
        <taxon>Bacteria</taxon>
        <taxon>Pseudomonadati</taxon>
        <taxon>Pseudomonadota</taxon>
        <taxon>Betaproteobacteria</taxon>
        <taxon>Burkholderiales</taxon>
        <taxon>Oxalobacteraceae</taxon>
        <taxon>Telluria group</taxon>
        <taxon>Massilia</taxon>
    </lineage>
</organism>
<comment type="caution">
    <text evidence="2">The sequence shown here is derived from an EMBL/GenBank/DDBJ whole genome shotgun (WGS) entry which is preliminary data.</text>
</comment>